<dbReference type="Pfam" id="PF01776">
    <property type="entry name" value="Ribosomal_L22e"/>
    <property type="match status" value="1"/>
</dbReference>
<feature type="region of interest" description="Disordered" evidence="5">
    <location>
        <begin position="226"/>
        <end position="365"/>
    </location>
</feature>
<dbReference type="Gene3D" id="3.30.1360.210">
    <property type="match status" value="1"/>
</dbReference>
<feature type="compositionally biased region" description="Polar residues" evidence="5">
    <location>
        <begin position="310"/>
        <end position="331"/>
    </location>
</feature>
<evidence type="ECO:0000259" key="6">
    <source>
        <dbReference type="PROSITE" id="PS50089"/>
    </source>
</evidence>
<feature type="compositionally biased region" description="Low complexity" evidence="5">
    <location>
        <begin position="275"/>
        <end position="292"/>
    </location>
</feature>
<evidence type="ECO:0000256" key="5">
    <source>
        <dbReference type="SAM" id="MobiDB-lite"/>
    </source>
</evidence>
<dbReference type="PANTHER" id="PTHR46798">
    <property type="entry name" value="OS09G0511500 PROTEIN"/>
    <property type="match status" value="1"/>
</dbReference>
<sequence length="556" mass="60943">MGLGSKLNKFNFGDTDHLAHADGDPRDEEGDGFGSVSCSICLETVAKEGDRAWANLQCGHQFHLDCIGSAFNAKGMMQCPNCRKVEKGQWLYANGCRSHPEFNVEDWVHEEEIYDIGGYSEVAFGVHWCPFGSSARLPSFDDGEFSPSSYHDLLGQQGYFTEPAAPSAGHPCPYVTYIGPIHSISSSTGGAAASSSFTWNTGSSVSSEVPTPYGFPVDPHYHGWDYHSPPPPPPQHFSASGPHVGSPTQHTPPPAASRTSRDVIRPRTPQFMRPSYHGHSSSGRAGSSVASVPRTPPFPGSNARTRDRTQALQAYYQQSTAQTHQPDSPTVSRGPVYQSGRRPGRVVASGMGSTSSSSSDQAGGSGFLRFNIWEREPYMPQQQVYPVNQMDREPSIWASSFSDGSGSFHQRHGGGGSSQFHDLFKEKCCEKKMSRGSAAVAKGKKKGVSFSIDCSKPVDDKIMEIASLEKFLQERIKVGGKAGALGDSVTITREKNKITVTSDGQFSKRYLKYLTKKYLKKHNVRDWLRVIAANKDRNLYELRYFNIAENEGEEED</sequence>
<dbReference type="SUPFAM" id="SSF57850">
    <property type="entry name" value="RING/U-box"/>
    <property type="match status" value="1"/>
</dbReference>
<dbReference type="GO" id="GO:0004842">
    <property type="term" value="F:ubiquitin-protein transferase activity"/>
    <property type="evidence" value="ECO:0007669"/>
    <property type="project" value="InterPro"/>
</dbReference>
<keyword evidence="3" id="KW-0687">Ribonucleoprotein</keyword>
<reference evidence="7 8" key="1">
    <citation type="submission" date="2020-02" db="EMBL/GenBank/DDBJ databases">
        <authorList>
            <person name="Ma Q."/>
            <person name="Huang Y."/>
            <person name="Song X."/>
            <person name="Pei D."/>
        </authorList>
    </citation>
    <scope>NUCLEOTIDE SEQUENCE [LARGE SCALE GENOMIC DNA]</scope>
    <source>
        <strain evidence="7">Sxm20200214</strain>
        <tissue evidence="7">Leaf</tissue>
    </source>
</reference>
<name>A0A8X7QP11_BRACI</name>
<dbReference type="SMART" id="SM00184">
    <property type="entry name" value="RING"/>
    <property type="match status" value="1"/>
</dbReference>
<accession>A0A8X7QP11</accession>
<gene>
    <name evidence="7" type="ORF">Bca52824_067627</name>
</gene>
<organism evidence="7 8">
    <name type="scientific">Brassica carinata</name>
    <name type="common">Ethiopian mustard</name>
    <name type="synonym">Abyssinian cabbage</name>
    <dbReference type="NCBI Taxonomy" id="52824"/>
    <lineage>
        <taxon>Eukaryota</taxon>
        <taxon>Viridiplantae</taxon>
        <taxon>Streptophyta</taxon>
        <taxon>Embryophyta</taxon>
        <taxon>Tracheophyta</taxon>
        <taxon>Spermatophyta</taxon>
        <taxon>Magnoliopsida</taxon>
        <taxon>eudicotyledons</taxon>
        <taxon>Gunneridae</taxon>
        <taxon>Pentapetalae</taxon>
        <taxon>rosids</taxon>
        <taxon>malvids</taxon>
        <taxon>Brassicales</taxon>
        <taxon>Brassicaceae</taxon>
        <taxon>Brassiceae</taxon>
        <taxon>Brassica</taxon>
    </lineage>
</organism>
<dbReference type="GO" id="GO:0006412">
    <property type="term" value="P:translation"/>
    <property type="evidence" value="ECO:0007669"/>
    <property type="project" value="InterPro"/>
</dbReference>
<dbReference type="GO" id="GO:0008270">
    <property type="term" value="F:zinc ion binding"/>
    <property type="evidence" value="ECO:0007669"/>
    <property type="project" value="UniProtKB-KW"/>
</dbReference>
<dbReference type="InterPro" id="IPR001841">
    <property type="entry name" value="Znf_RING"/>
</dbReference>
<keyword evidence="8" id="KW-1185">Reference proteome</keyword>
<dbReference type="Proteomes" id="UP000886595">
    <property type="component" value="Unassembled WGS sequence"/>
</dbReference>
<dbReference type="Gene3D" id="3.30.40.10">
    <property type="entry name" value="Zinc/RING finger domain, C3HC4 (zinc finger)"/>
    <property type="match status" value="1"/>
</dbReference>
<dbReference type="GO" id="GO:0005840">
    <property type="term" value="C:ribosome"/>
    <property type="evidence" value="ECO:0007669"/>
    <property type="project" value="UniProtKB-KW"/>
</dbReference>
<dbReference type="GO" id="GO:1990904">
    <property type="term" value="C:ribonucleoprotein complex"/>
    <property type="evidence" value="ECO:0007669"/>
    <property type="project" value="UniProtKB-KW"/>
</dbReference>
<dbReference type="AlphaFoldDB" id="A0A8X7QP11"/>
<evidence type="ECO:0000313" key="7">
    <source>
        <dbReference type="EMBL" id="KAG2273072.1"/>
    </source>
</evidence>
<keyword evidence="2" id="KW-0689">Ribosomal protein</keyword>
<evidence type="ECO:0000256" key="3">
    <source>
        <dbReference type="ARBA" id="ARBA00023274"/>
    </source>
</evidence>
<dbReference type="OrthoDB" id="8062037at2759"/>
<evidence type="ECO:0000313" key="8">
    <source>
        <dbReference type="Proteomes" id="UP000886595"/>
    </source>
</evidence>
<protein>
    <recommendedName>
        <fullName evidence="6">RING-type domain-containing protein</fullName>
    </recommendedName>
</protein>
<dbReference type="GO" id="GO:0003735">
    <property type="term" value="F:structural constituent of ribosome"/>
    <property type="evidence" value="ECO:0007669"/>
    <property type="project" value="InterPro"/>
</dbReference>
<dbReference type="InterPro" id="IPR044274">
    <property type="entry name" value="RFI2"/>
</dbReference>
<feature type="domain" description="RING-type" evidence="6">
    <location>
        <begin position="38"/>
        <end position="83"/>
    </location>
</feature>
<dbReference type="FunFam" id="3.30.1360.210:FF:000002">
    <property type="entry name" value="60S ribosomal protein L22-2"/>
    <property type="match status" value="1"/>
</dbReference>
<dbReference type="PANTHER" id="PTHR46798:SF3">
    <property type="entry name" value="RING FINGER FAMILY PROTEIN"/>
    <property type="match status" value="1"/>
</dbReference>
<feature type="compositionally biased region" description="Low complexity" evidence="5">
    <location>
        <begin position="349"/>
        <end position="362"/>
    </location>
</feature>
<proteinExistence type="inferred from homology"/>
<comment type="caution">
    <text evidence="7">The sequence shown here is derived from an EMBL/GenBank/DDBJ whole genome shotgun (WGS) entry which is preliminary data.</text>
</comment>
<keyword evidence="4" id="KW-0479">Metal-binding</keyword>
<comment type="similarity">
    <text evidence="1">Belongs to the eukaryotic ribosomal protein eL22 family.</text>
</comment>
<dbReference type="Pfam" id="PF13639">
    <property type="entry name" value="zf-RING_2"/>
    <property type="match status" value="1"/>
</dbReference>
<evidence type="ECO:0000256" key="4">
    <source>
        <dbReference type="PROSITE-ProRule" id="PRU00175"/>
    </source>
</evidence>
<dbReference type="EMBL" id="JAAMPC010000013">
    <property type="protein sequence ID" value="KAG2273072.1"/>
    <property type="molecule type" value="Genomic_DNA"/>
</dbReference>
<dbReference type="InterPro" id="IPR013083">
    <property type="entry name" value="Znf_RING/FYVE/PHD"/>
</dbReference>
<dbReference type="PROSITE" id="PS50089">
    <property type="entry name" value="ZF_RING_2"/>
    <property type="match status" value="1"/>
</dbReference>
<dbReference type="InterPro" id="IPR038526">
    <property type="entry name" value="Ribosomal_eL22_sf"/>
</dbReference>
<evidence type="ECO:0000256" key="2">
    <source>
        <dbReference type="ARBA" id="ARBA00022980"/>
    </source>
</evidence>
<keyword evidence="4" id="KW-0862">Zinc</keyword>
<keyword evidence="4" id="KW-0863">Zinc-finger</keyword>
<evidence type="ECO:0000256" key="1">
    <source>
        <dbReference type="ARBA" id="ARBA00007817"/>
    </source>
</evidence>
<dbReference type="InterPro" id="IPR002671">
    <property type="entry name" value="Ribosomal_eL22"/>
</dbReference>